<dbReference type="Pfam" id="PF02606">
    <property type="entry name" value="LpxK"/>
    <property type="match status" value="1"/>
</dbReference>
<dbReference type="GO" id="GO:0005524">
    <property type="term" value="F:ATP binding"/>
    <property type="evidence" value="ECO:0007669"/>
    <property type="project" value="UniProtKB-UniRule"/>
</dbReference>
<gene>
    <name evidence="13 14" type="primary">lpxK</name>
    <name evidence="14" type="ORF">FNB15_00230</name>
</gene>
<dbReference type="KEGG" id="fer:FNB15_00230"/>
<feature type="binding site" evidence="13">
    <location>
        <begin position="55"/>
        <end position="62"/>
    </location>
    <ligand>
        <name>ATP</name>
        <dbReference type="ChEBI" id="CHEBI:30616"/>
    </ligand>
</feature>
<dbReference type="InterPro" id="IPR003758">
    <property type="entry name" value="LpxK"/>
</dbReference>
<proteinExistence type="inferred from homology"/>
<keyword evidence="6 13" id="KW-0441">Lipid A biosynthesis</keyword>
<dbReference type="GO" id="GO:0009029">
    <property type="term" value="F:lipid-A 4'-kinase activity"/>
    <property type="evidence" value="ECO:0007669"/>
    <property type="project" value="UniProtKB-UniRule"/>
</dbReference>
<dbReference type="Proteomes" id="UP000317496">
    <property type="component" value="Chromosome"/>
</dbReference>
<keyword evidence="7 13" id="KW-0808">Transferase</keyword>
<sequence length="332" mass="34914">MAKTAPHFWQAGSTSPLPRLLRPLSALYGLGNRLNQRMTAAQEIGAPVISIGNLVAGGAGKTPTAIAIALRLAALGRHPQIVSRGYGGKLAGPVRVDLTRHTSTDVGDEALLLAAAAPTWIGGNRPAAARAAVAAGADCIIADDAHQTYALARRLSLLVVDGGYGFGNGLQLPAGPLREPIEEGLARCDALVLIGPRSVPLPDFGRRPVFAATLDPNPADAVRLRGRSVLAFAGIGRPEKFFTSLQQLGATVVQTATFPDHAPYSPDTVMRLVETAHKLNAIPVTTAKDQVRLPAKARQMVDVLRVVLNFAEPQRVDDYLRSRLHDGATAGA</sequence>
<keyword evidence="11 13" id="KW-0443">Lipid metabolism</keyword>
<evidence type="ECO:0000313" key="15">
    <source>
        <dbReference type="Proteomes" id="UP000317496"/>
    </source>
</evidence>
<name>A0A516GWF5_9PROT</name>
<evidence type="ECO:0000256" key="8">
    <source>
        <dbReference type="ARBA" id="ARBA00022741"/>
    </source>
</evidence>
<evidence type="ECO:0000256" key="5">
    <source>
        <dbReference type="ARBA" id="ARBA00022516"/>
    </source>
</evidence>
<dbReference type="GO" id="GO:0005886">
    <property type="term" value="C:plasma membrane"/>
    <property type="evidence" value="ECO:0007669"/>
    <property type="project" value="TreeGrafter"/>
</dbReference>
<evidence type="ECO:0000256" key="6">
    <source>
        <dbReference type="ARBA" id="ARBA00022556"/>
    </source>
</evidence>
<reference evidence="14 15" key="1">
    <citation type="submission" date="2019-07" db="EMBL/GenBank/DDBJ databases">
        <title>Genome sequencing for Ferrovibrio sp. K5.</title>
        <authorList>
            <person name="Park S.-J."/>
        </authorList>
    </citation>
    <scope>NUCLEOTIDE SEQUENCE [LARGE SCALE GENOMIC DNA]</scope>
    <source>
        <strain evidence="14 15">K5</strain>
    </source>
</reference>
<organism evidence="14 15">
    <name type="scientific">Ferrovibrio terrae</name>
    <dbReference type="NCBI Taxonomy" id="2594003"/>
    <lineage>
        <taxon>Bacteria</taxon>
        <taxon>Pseudomonadati</taxon>
        <taxon>Pseudomonadota</taxon>
        <taxon>Alphaproteobacteria</taxon>
        <taxon>Rhodospirillales</taxon>
        <taxon>Rhodospirillaceae</taxon>
        <taxon>Ferrovibrio</taxon>
    </lineage>
</organism>
<comment type="similarity">
    <text evidence="13">Belongs to the LpxK family.</text>
</comment>
<evidence type="ECO:0000256" key="10">
    <source>
        <dbReference type="ARBA" id="ARBA00022840"/>
    </source>
</evidence>
<comment type="function">
    <text evidence="1 13">Transfers the gamma-phosphate of ATP to the 4'-position of a tetraacyldisaccharide 1-phosphate intermediate (termed DS-1-P) to form tetraacyldisaccharide 1,4'-bis-phosphate (lipid IVA).</text>
</comment>
<dbReference type="PANTHER" id="PTHR42724">
    <property type="entry name" value="TETRAACYLDISACCHARIDE 4'-KINASE"/>
    <property type="match status" value="1"/>
</dbReference>
<dbReference type="SUPFAM" id="SSF52540">
    <property type="entry name" value="P-loop containing nucleoside triphosphate hydrolases"/>
    <property type="match status" value="1"/>
</dbReference>
<evidence type="ECO:0000256" key="12">
    <source>
        <dbReference type="ARBA" id="ARBA00029757"/>
    </source>
</evidence>
<comment type="catalytic activity">
    <reaction evidence="13">
        <text>a lipid A disaccharide + ATP = a lipid IVA + ADP + H(+)</text>
        <dbReference type="Rhea" id="RHEA:67840"/>
        <dbReference type="ChEBI" id="CHEBI:15378"/>
        <dbReference type="ChEBI" id="CHEBI:30616"/>
        <dbReference type="ChEBI" id="CHEBI:176343"/>
        <dbReference type="ChEBI" id="CHEBI:176425"/>
        <dbReference type="ChEBI" id="CHEBI:456216"/>
        <dbReference type="EC" id="2.7.1.130"/>
    </reaction>
</comment>
<dbReference type="UniPathway" id="UPA00359">
    <property type="reaction ID" value="UER00482"/>
</dbReference>
<evidence type="ECO:0000256" key="3">
    <source>
        <dbReference type="ARBA" id="ARBA00012071"/>
    </source>
</evidence>
<evidence type="ECO:0000256" key="4">
    <source>
        <dbReference type="ARBA" id="ARBA00016436"/>
    </source>
</evidence>
<dbReference type="HAMAP" id="MF_00409">
    <property type="entry name" value="LpxK"/>
    <property type="match status" value="1"/>
</dbReference>
<dbReference type="EC" id="2.7.1.130" evidence="3 13"/>
<dbReference type="InterPro" id="IPR027417">
    <property type="entry name" value="P-loop_NTPase"/>
</dbReference>
<keyword evidence="9 13" id="KW-0418">Kinase</keyword>
<dbReference type="NCBIfam" id="TIGR00682">
    <property type="entry name" value="lpxK"/>
    <property type="match status" value="1"/>
</dbReference>
<dbReference type="OrthoDB" id="9766423at2"/>
<keyword evidence="10 13" id="KW-0067">ATP-binding</keyword>
<dbReference type="GO" id="GO:0009244">
    <property type="term" value="P:lipopolysaccharide core region biosynthetic process"/>
    <property type="evidence" value="ECO:0007669"/>
    <property type="project" value="TreeGrafter"/>
</dbReference>
<dbReference type="AlphaFoldDB" id="A0A516GWF5"/>
<evidence type="ECO:0000256" key="11">
    <source>
        <dbReference type="ARBA" id="ARBA00023098"/>
    </source>
</evidence>
<dbReference type="EMBL" id="CP041636">
    <property type="protein sequence ID" value="QDO95805.1"/>
    <property type="molecule type" value="Genomic_DNA"/>
</dbReference>
<keyword evidence="5 13" id="KW-0444">Lipid biosynthesis</keyword>
<evidence type="ECO:0000256" key="2">
    <source>
        <dbReference type="ARBA" id="ARBA00004870"/>
    </source>
</evidence>
<protein>
    <recommendedName>
        <fullName evidence="4 13">Tetraacyldisaccharide 4'-kinase</fullName>
        <ecNumber evidence="3 13">2.7.1.130</ecNumber>
    </recommendedName>
    <alternativeName>
        <fullName evidence="12 13">Lipid A 4'-kinase</fullName>
    </alternativeName>
</protein>
<dbReference type="GO" id="GO:0009245">
    <property type="term" value="P:lipid A biosynthetic process"/>
    <property type="evidence" value="ECO:0007669"/>
    <property type="project" value="UniProtKB-UniRule"/>
</dbReference>
<evidence type="ECO:0000256" key="7">
    <source>
        <dbReference type="ARBA" id="ARBA00022679"/>
    </source>
</evidence>
<dbReference type="RefSeq" id="WP_144066786.1">
    <property type="nucleotide sequence ID" value="NZ_CP041636.1"/>
</dbReference>
<keyword evidence="8 13" id="KW-0547">Nucleotide-binding</keyword>
<evidence type="ECO:0000313" key="14">
    <source>
        <dbReference type="EMBL" id="QDO95805.1"/>
    </source>
</evidence>
<evidence type="ECO:0000256" key="1">
    <source>
        <dbReference type="ARBA" id="ARBA00002274"/>
    </source>
</evidence>
<accession>A0A516GWF5</accession>
<keyword evidence="15" id="KW-1185">Reference proteome</keyword>
<evidence type="ECO:0000256" key="9">
    <source>
        <dbReference type="ARBA" id="ARBA00022777"/>
    </source>
</evidence>
<comment type="pathway">
    <text evidence="2 13">Glycolipid biosynthesis; lipid IV(A) biosynthesis; lipid IV(A) from (3R)-3-hydroxytetradecanoyl-[acyl-carrier-protein] and UDP-N-acetyl-alpha-D-glucosamine: step 6/6.</text>
</comment>
<dbReference type="PANTHER" id="PTHR42724:SF1">
    <property type="entry name" value="TETRAACYLDISACCHARIDE 4'-KINASE, MITOCHONDRIAL-RELATED"/>
    <property type="match status" value="1"/>
</dbReference>
<evidence type="ECO:0000256" key="13">
    <source>
        <dbReference type="HAMAP-Rule" id="MF_00409"/>
    </source>
</evidence>